<accession>A0A9J7BLV1</accession>
<evidence type="ECO:0008006" key="4">
    <source>
        <dbReference type="Google" id="ProtNLM"/>
    </source>
</evidence>
<reference evidence="2" key="1">
    <citation type="submission" date="2021-04" db="EMBL/GenBank/DDBJ databases">
        <title>Phylogenetic analysis of Acidobacteriaceae.</title>
        <authorList>
            <person name="Qiu L."/>
            <person name="Zhang Q."/>
        </authorList>
    </citation>
    <scope>NUCLEOTIDE SEQUENCE</scope>
    <source>
        <strain evidence="2">DSM 25168</strain>
    </source>
</reference>
<dbReference type="EMBL" id="CP093313">
    <property type="protein sequence ID" value="UWZ83860.1"/>
    <property type="molecule type" value="Genomic_DNA"/>
</dbReference>
<dbReference type="KEGG" id="orp:MOP44_25285"/>
<keyword evidence="1" id="KW-0472">Membrane</keyword>
<proteinExistence type="predicted"/>
<name>A0A9J7BLV1_9BACT</name>
<dbReference type="AlphaFoldDB" id="A0A9J7BLV1"/>
<dbReference type="PROSITE" id="PS51257">
    <property type="entry name" value="PROKAR_LIPOPROTEIN"/>
    <property type="match status" value="1"/>
</dbReference>
<keyword evidence="1" id="KW-0812">Transmembrane</keyword>
<feature type="transmembrane region" description="Helical" evidence="1">
    <location>
        <begin position="12"/>
        <end position="33"/>
    </location>
</feature>
<organism evidence="2 3">
    <name type="scientific">Occallatibacter riparius</name>
    <dbReference type="NCBI Taxonomy" id="1002689"/>
    <lineage>
        <taxon>Bacteria</taxon>
        <taxon>Pseudomonadati</taxon>
        <taxon>Acidobacteriota</taxon>
        <taxon>Terriglobia</taxon>
        <taxon>Terriglobales</taxon>
        <taxon>Acidobacteriaceae</taxon>
        <taxon>Occallatibacter</taxon>
    </lineage>
</organism>
<evidence type="ECO:0000256" key="1">
    <source>
        <dbReference type="SAM" id="Phobius"/>
    </source>
</evidence>
<dbReference type="RefSeq" id="WP_260793334.1">
    <property type="nucleotide sequence ID" value="NZ_CP093313.1"/>
</dbReference>
<dbReference type="Proteomes" id="UP001059380">
    <property type="component" value="Chromosome"/>
</dbReference>
<protein>
    <recommendedName>
        <fullName evidence="4">Lipoprotein</fullName>
    </recommendedName>
</protein>
<evidence type="ECO:0000313" key="3">
    <source>
        <dbReference type="Proteomes" id="UP001059380"/>
    </source>
</evidence>
<keyword evidence="3" id="KW-1185">Reference proteome</keyword>
<sequence length="171" mass="19436">MKAAIFSDTRKYLLIAATCVCCFAIGGCIQSTWELSSDSRLPIWITLPSGFTRADVQVVEEAMEPTRHGVELKVVLFSNDEKLQEVRGNSFSLSGRYFIDVVDGVPEIIGLKMQKNEHGRNWPYFFVVDDPALKRKLLDENERKLRQDRGMDYPVIRKKLLDENGGPTSDH</sequence>
<evidence type="ECO:0000313" key="2">
    <source>
        <dbReference type="EMBL" id="UWZ83860.1"/>
    </source>
</evidence>
<gene>
    <name evidence="2" type="ORF">MOP44_25285</name>
</gene>
<keyword evidence="1" id="KW-1133">Transmembrane helix</keyword>